<accession>A0A0J1HG70</accession>
<comment type="caution">
    <text evidence="3">The sequence shown here is derived from an EMBL/GenBank/DDBJ whole genome shotgun (WGS) entry which is preliminary data.</text>
</comment>
<keyword evidence="4" id="KW-1185">Reference proteome</keyword>
<dbReference type="EMBL" id="LDOU01000006">
    <property type="protein sequence ID" value="KLV10633.1"/>
    <property type="molecule type" value="Genomic_DNA"/>
</dbReference>
<dbReference type="AlphaFoldDB" id="A0A0J1HG70"/>
<keyword evidence="1" id="KW-0812">Transmembrane</keyword>
<dbReference type="OrthoDB" id="7026216at2"/>
<dbReference type="STRING" id="320778.ABT57_06080"/>
<dbReference type="Proteomes" id="UP000035909">
    <property type="component" value="Unassembled WGS sequence"/>
</dbReference>
<evidence type="ECO:0000313" key="3">
    <source>
        <dbReference type="EMBL" id="KLV10633.1"/>
    </source>
</evidence>
<protein>
    <recommendedName>
        <fullName evidence="2">TadE-like domain-containing protein</fullName>
    </recommendedName>
</protein>
<gene>
    <name evidence="3" type="ORF">ABT57_06080</name>
</gene>
<feature type="domain" description="TadE-like" evidence="2">
    <location>
        <begin position="7"/>
        <end position="49"/>
    </location>
</feature>
<evidence type="ECO:0000259" key="2">
    <source>
        <dbReference type="Pfam" id="PF07811"/>
    </source>
</evidence>
<dbReference type="PATRIC" id="fig|320778.3.peg.1313"/>
<name>A0A0J1HG70_9GAMM</name>
<evidence type="ECO:0000313" key="4">
    <source>
        <dbReference type="Proteomes" id="UP000035909"/>
    </source>
</evidence>
<keyword evidence="1" id="KW-0472">Membrane</keyword>
<evidence type="ECO:0000256" key="1">
    <source>
        <dbReference type="SAM" id="Phobius"/>
    </source>
</evidence>
<reference evidence="3 4" key="1">
    <citation type="submission" date="2015-05" db="EMBL/GenBank/DDBJ databases">
        <title>Photobacterium galathea sp. nov.</title>
        <authorList>
            <person name="Machado H."/>
            <person name="Gram L."/>
        </authorList>
    </citation>
    <scope>NUCLEOTIDE SEQUENCE [LARGE SCALE GENOMIC DNA]</scope>
    <source>
        <strain evidence="3 4">DSM 22954</strain>
    </source>
</reference>
<feature type="transmembrane region" description="Helical" evidence="1">
    <location>
        <begin position="7"/>
        <end position="27"/>
    </location>
</feature>
<dbReference type="Pfam" id="PF07811">
    <property type="entry name" value="TadE"/>
    <property type="match status" value="1"/>
</dbReference>
<sequence>MRQRQQGIAIVEFTIVLPFLLFLFLSLCEIGRAIYTYTEIEKVSRDSARYLSGEIIKGTSGNYALTTENIVYAKNLAVYGSINGGSNPVIDNLQASHVNISLVDNYIKVEIAYPYQPVIGDIPALVGGDAINMHFKLVSSYSMRVL</sequence>
<dbReference type="InterPro" id="IPR012495">
    <property type="entry name" value="TadE-like_dom"/>
</dbReference>
<keyword evidence="1" id="KW-1133">Transmembrane helix</keyword>
<proteinExistence type="predicted"/>
<organism evidence="3 4">
    <name type="scientific">Photobacterium ganghwense</name>
    <dbReference type="NCBI Taxonomy" id="320778"/>
    <lineage>
        <taxon>Bacteria</taxon>
        <taxon>Pseudomonadati</taxon>
        <taxon>Pseudomonadota</taxon>
        <taxon>Gammaproteobacteria</taxon>
        <taxon>Vibrionales</taxon>
        <taxon>Vibrionaceae</taxon>
        <taxon>Photobacterium</taxon>
    </lineage>
</organism>